<reference evidence="1 2" key="1">
    <citation type="submission" date="2015-09" db="EMBL/GenBank/DDBJ databases">
        <title>Genome sequence, genome mining and natural product profiling of a biocontrol bacterium Streptomyces malaysiensis F913.</title>
        <authorList>
            <person name="Xu Y."/>
            <person name="Wei J."/>
            <person name="Xie J."/>
            <person name="Li T."/>
            <person name="Zhou Z."/>
        </authorList>
    </citation>
    <scope>NUCLEOTIDE SEQUENCE [LARGE SCALE GENOMIC DNA]</scope>
    <source>
        <strain evidence="1 2">F913</strain>
    </source>
</reference>
<evidence type="ECO:0000313" key="2">
    <source>
        <dbReference type="Proteomes" id="UP000236520"/>
    </source>
</evidence>
<proteinExistence type="predicted"/>
<keyword evidence="2" id="KW-1185">Reference proteome</keyword>
<sequence length="31" mass="3127">MWSPTAVATGVLRAEDLPAVVTIAVPATADC</sequence>
<dbReference type="AlphaFoldDB" id="A0A2J7Z271"/>
<comment type="caution">
    <text evidence="1">The sequence shown here is derived from an EMBL/GenBank/DDBJ whole genome shotgun (WGS) entry which is preliminary data.</text>
</comment>
<evidence type="ECO:0000313" key="1">
    <source>
        <dbReference type="EMBL" id="PNG94375.1"/>
    </source>
</evidence>
<gene>
    <name evidence="1" type="ORF">SMF913_10400</name>
</gene>
<dbReference type="EMBL" id="LJIW01000001">
    <property type="protein sequence ID" value="PNG94375.1"/>
    <property type="molecule type" value="Genomic_DNA"/>
</dbReference>
<accession>A0A2J7Z271</accession>
<name>A0A2J7Z271_STRMQ</name>
<organism evidence="1 2">
    <name type="scientific">Streptomyces malaysiensis</name>
    <dbReference type="NCBI Taxonomy" id="92644"/>
    <lineage>
        <taxon>Bacteria</taxon>
        <taxon>Bacillati</taxon>
        <taxon>Actinomycetota</taxon>
        <taxon>Actinomycetes</taxon>
        <taxon>Kitasatosporales</taxon>
        <taxon>Streptomycetaceae</taxon>
        <taxon>Streptomyces</taxon>
        <taxon>Streptomyces violaceusniger group</taxon>
    </lineage>
</organism>
<protein>
    <submittedName>
        <fullName evidence="1">Uncharacterized protein</fullName>
    </submittedName>
</protein>
<dbReference type="Proteomes" id="UP000236520">
    <property type="component" value="Unassembled WGS sequence"/>
</dbReference>